<dbReference type="Proteomes" id="UP000683360">
    <property type="component" value="Unassembled WGS sequence"/>
</dbReference>
<dbReference type="Gene3D" id="2.10.25.10">
    <property type="entry name" value="Laminin"/>
    <property type="match status" value="1"/>
</dbReference>
<feature type="domain" description="EGF-like" evidence="1 2">
    <location>
        <begin position="102"/>
        <end position="113"/>
    </location>
</feature>
<evidence type="ECO:0000313" key="4">
    <source>
        <dbReference type="Proteomes" id="UP000683360"/>
    </source>
</evidence>
<comment type="caution">
    <text evidence="3">The sequence shown here is derived from an EMBL/GenBank/DDBJ whole genome shotgun (WGS) entry which is preliminary data.</text>
</comment>
<evidence type="ECO:0000259" key="1">
    <source>
        <dbReference type="PROSITE" id="PS00022"/>
    </source>
</evidence>
<reference evidence="3" key="1">
    <citation type="submission" date="2021-03" db="EMBL/GenBank/DDBJ databases">
        <authorList>
            <person name="Bekaert M."/>
        </authorList>
    </citation>
    <scope>NUCLEOTIDE SEQUENCE</scope>
</reference>
<name>A0A8S3RU00_MYTED</name>
<sequence>MMFQINTEVKHGDLGGIIGLPTLFMVNLSSPFVIEHCRSDESHHDCRKCNGQILPNICFCDIGQQCNNDAPRKEKCSWCKQHCPCLHNGKCTCDKTAADLRCKCPEGYDGLYCENIPYRTCKLDIVTTESEHCEISRNETCFIYSQDGSKLKCTISKVSKTGLFCIRK</sequence>
<accession>A0A8S3RU00</accession>
<evidence type="ECO:0000313" key="3">
    <source>
        <dbReference type="EMBL" id="CAG2208317.1"/>
    </source>
</evidence>
<dbReference type="PROSITE" id="PS00022">
    <property type="entry name" value="EGF_1"/>
    <property type="match status" value="1"/>
</dbReference>
<dbReference type="EMBL" id="CAJPWZ010001104">
    <property type="protein sequence ID" value="CAG2208317.1"/>
    <property type="molecule type" value="Genomic_DNA"/>
</dbReference>
<evidence type="ECO:0000259" key="2">
    <source>
        <dbReference type="PROSITE" id="PS01186"/>
    </source>
</evidence>
<dbReference type="AlphaFoldDB" id="A0A8S3RU00"/>
<proteinExistence type="predicted"/>
<dbReference type="InterPro" id="IPR000742">
    <property type="entry name" value="EGF"/>
</dbReference>
<gene>
    <name evidence="3" type="ORF">MEDL_22451</name>
</gene>
<organism evidence="3 4">
    <name type="scientific">Mytilus edulis</name>
    <name type="common">Blue mussel</name>
    <dbReference type="NCBI Taxonomy" id="6550"/>
    <lineage>
        <taxon>Eukaryota</taxon>
        <taxon>Metazoa</taxon>
        <taxon>Spiralia</taxon>
        <taxon>Lophotrochozoa</taxon>
        <taxon>Mollusca</taxon>
        <taxon>Bivalvia</taxon>
        <taxon>Autobranchia</taxon>
        <taxon>Pteriomorphia</taxon>
        <taxon>Mytilida</taxon>
        <taxon>Mytiloidea</taxon>
        <taxon>Mytilidae</taxon>
        <taxon>Mytilinae</taxon>
        <taxon>Mytilus</taxon>
    </lineage>
</organism>
<protein>
    <submittedName>
        <fullName evidence="3">JAG1</fullName>
    </submittedName>
</protein>
<dbReference type="PROSITE" id="PS01186">
    <property type="entry name" value="EGF_2"/>
    <property type="match status" value="1"/>
</dbReference>
<keyword evidence="4" id="KW-1185">Reference proteome</keyword>
<dbReference type="OrthoDB" id="6133584at2759"/>